<dbReference type="RefSeq" id="WP_013324458.1">
    <property type="nucleotide sequence ID" value="NC_014501.1"/>
</dbReference>
<gene>
    <name evidence="1" type="ordered locus">Cyan7822_4484</name>
</gene>
<dbReference type="EMBL" id="CP002198">
    <property type="protein sequence ID" value="ADN16395.1"/>
    <property type="molecule type" value="Genomic_DNA"/>
</dbReference>
<evidence type="ECO:0008006" key="3">
    <source>
        <dbReference type="Google" id="ProtNLM"/>
    </source>
</evidence>
<protein>
    <recommendedName>
        <fullName evidence="3">Ferritin-like domain-containing protein</fullName>
    </recommendedName>
</protein>
<evidence type="ECO:0000313" key="1">
    <source>
        <dbReference type="EMBL" id="ADN16395.1"/>
    </source>
</evidence>
<sequence>MKLGSEAHKELFCRSFMESHLEYEPETIPWPELDGVALERLQGIPFWLEALKTERNAGNMVTALAETIEDPMIREAIALQGREETRHARLLEFLIKRYHISLQEPPAKPLPQNIKSAFIEFGFCECLDSYFAFGMFDIARQAQYLPEAFFTIFDPILHEEARHIVFFVNWFTYLQINQGQGWSGLRAMNTLWGYKRAVQDLINIFGVGGEEQRFTTSGANSFMDNLTPELFFSTCLQENTKRMSVFEPELLRPELMPKISQLALGVLKLLPKGQPTPATQAR</sequence>
<dbReference type="eggNOG" id="COG1633">
    <property type="taxonomic scope" value="Bacteria"/>
</dbReference>
<dbReference type="CDD" id="cd00657">
    <property type="entry name" value="Ferritin_like"/>
    <property type="match status" value="1"/>
</dbReference>
<dbReference type="HOGENOM" id="CLU_061539_0_0_3"/>
<dbReference type="STRING" id="497965.Cyan7822_4484"/>
<dbReference type="KEGG" id="cyj:Cyan7822_4484"/>
<dbReference type="OrthoDB" id="529857at2"/>
<proteinExistence type="predicted"/>
<organism evidence="1 2">
    <name type="scientific">Gloeothece verrucosa (strain PCC 7822)</name>
    <name type="common">Cyanothece sp. (strain PCC 7822)</name>
    <dbReference type="NCBI Taxonomy" id="497965"/>
    <lineage>
        <taxon>Bacteria</taxon>
        <taxon>Bacillati</taxon>
        <taxon>Cyanobacteriota</taxon>
        <taxon>Cyanophyceae</taxon>
        <taxon>Oscillatoriophycideae</taxon>
        <taxon>Chroococcales</taxon>
        <taxon>Aphanothecaceae</taxon>
        <taxon>Gloeothece</taxon>
        <taxon>Gloeothece verrucosa</taxon>
    </lineage>
</organism>
<name>E0UC57_GLOV7</name>
<dbReference type="AlphaFoldDB" id="E0UC57"/>
<evidence type="ECO:0000313" key="2">
    <source>
        <dbReference type="Proteomes" id="UP000008206"/>
    </source>
</evidence>
<accession>E0UC57</accession>
<dbReference type="InterPro" id="IPR009078">
    <property type="entry name" value="Ferritin-like_SF"/>
</dbReference>
<dbReference type="SUPFAM" id="SSF47240">
    <property type="entry name" value="Ferritin-like"/>
    <property type="match status" value="1"/>
</dbReference>
<reference evidence="2" key="1">
    <citation type="journal article" date="2011" name="MBio">
        <title>Novel metabolic attributes of the genus Cyanothece, comprising a group of unicellular nitrogen-fixing Cyanobacteria.</title>
        <authorList>
            <person name="Bandyopadhyay A."/>
            <person name="Elvitigala T."/>
            <person name="Welsh E."/>
            <person name="Stockel J."/>
            <person name="Liberton M."/>
            <person name="Min H."/>
            <person name="Sherman L.A."/>
            <person name="Pakrasi H.B."/>
        </authorList>
    </citation>
    <scope>NUCLEOTIDE SEQUENCE [LARGE SCALE GENOMIC DNA]</scope>
    <source>
        <strain evidence="2">PCC 7822</strain>
    </source>
</reference>
<dbReference type="Proteomes" id="UP000008206">
    <property type="component" value="Chromosome"/>
</dbReference>
<keyword evidence="2" id="KW-1185">Reference proteome</keyword>